<protein>
    <submittedName>
        <fullName evidence="2">Uncharacterized protein</fullName>
    </submittedName>
</protein>
<evidence type="ECO:0000256" key="1">
    <source>
        <dbReference type="SAM" id="MobiDB-lite"/>
    </source>
</evidence>
<evidence type="ECO:0000313" key="2">
    <source>
        <dbReference type="EMBL" id="PGH28729.1"/>
    </source>
</evidence>
<dbReference type="AlphaFoldDB" id="A0A2B7Z665"/>
<comment type="caution">
    <text evidence="2">The sequence shown here is derived from an EMBL/GenBank/DDBJ whole genome shotgun (WGS) entry which is preliminary data.</text>
</comment>
<reference evidence="2 3" key="1">
    <citation type="submission" date="2017-10" db="EMBL/GenBank/DDBJ databases">
        <title>Comparative genomics in systemic dimorphic fungi from Ajellomycetaceae.</title>
        <authorList>
            <person name="Munoz J.F."/>
            <person name="Mcewen J.G."/>
            <person name="Clay O.K."/>
            <person name="Cuomo C.A."/>
        </authorList>
    </citation>
    <scope>NUCLEOTIDE SEQUENCE [LARGE SCALE GENOMIC DNA]</scope>
    <source>
        <strain evidence="2 3">UAMH4076</strain>
    </source>
</reference>
<sequence length="251" mass="28201">MGANMGEFFKSNSHSQLSHAILPLSKHLIGHFDSQEPDLARSPSPSGHDSRLSPAYVPRNKKVLPYPMAHQIQPCTISYFQKTRVTSSSDRGYVGDLHRSICGLEFTYQGEENPHRLQTVSFGKRQGVEIRFPIDGPGGEYITALHITTMESTIVGPILSVRLPSFPTLNTLLSFRTHKLTKDAAVHQSNRTRWFCYERFFTMPKDLLLEAHYTPGPGEYITGLMWASGGVGDSLDYFWNFGIMCRSVTCK</sequence>
<dbReference type="EMBL" id="PDND01000329">
    <property type="protein sequence ID" value="PGH28729.1"/>
    <property type="molecule type" value="Genomic_DNA"/>
</dbReference>
<organism evidence="2 3">
    <name type="scientific">[Emmonsia] crescens</name>
    <dbReference type="NCBI Taxonomy" id="73230"/>
    <lineage>
        <taxon>Eukaryota</taxon>
        <taxon>Fungi</taxon>
        <taxon>Dikarya</taxon>
        <taxon>Ascomycota</taxon>
        <taxon>Pezizomycotina</taxon>
        <taxon>Eurotiomycetes</taxon>
        <taxon>Eurotiomycetidae</taxon>
        <taxon>Onygenales</taxon>
        <taxon>Ajellomycetaceae</taxon>
        <taxon>Emergomyces</taxon>
    </lineage>
</organism>
<feature type="region of interest" description="Disordered" evidence="1">
    <location>
        <begin position="34"/>
        <end position="54"/>
    </location>
</feature>
<evidence type="ECO:0000313" key="3">
    <source>
        <dbReference type="Proteomes" id="UP000226031"/>
    </source>
</evidence>
<keyword evidence="3" id="KW-1185">Reference proteome</keyword>
<dbReference type="Proteomes" id="UP000226031">
    <property type="component" value="Unassembled WGS sequence"/>
</dbReference>
<proteinExistence type="predicted"/>
<gene>
    <name evidence="2" type="ORF">GX50_08533</name>
</gene>
<accession>A0A2B7Z665</accession>
<name>A0A2B7Z665_9EURO</name>